<keyword evidence="3" id="KW-1185">Reference proteome</keyword>
<dbReference type="InterPro" id="IPR016181">
    <property type="entry name" value="Acyl_CoA_acyltransferase"/>
</dbReference>
<dbReference type="Pfam" id="PF00583">
    <property type="entry name" value="Acetyltransf_1"/>
    <property type="match status" value="1"/>
</dbReference>
<dbReference type="Proteomes" id="UP000674938">
    <property type="component" value="Unassembled WGS sequence"/>
</dbReference>
<dbReference type="PROSITE" id="PS51186">
    <property type="entry name" value="GNAT"/>
    <property type="match status" value="1"/>
</dbReference>
<proteinExistence type="predicted"/>
<dbReference type="AlphaFoldDB" id="A0A940P406"/>
<name>A0A940P406_9ENTE</name>
<evidence type="ECO:0000313" key="3">
    <source>
        <dbReference type="Proteomes" id="UP000674938"/>
    </source>
</evidence>
<evidence type="ECO:0000313" key="2">
    <source>
        <dbReference type="EMBL" id="MBP1040610.1"/>
    </source>
</evidence>
<dbReference type="RefSeq" id="WP_209525762.1">
    <property type="nucleotide sequence ID" value="NZ_JAEEGA010000003.1"/>
</dbReference>
<gene>
    <name evidence="2" type="ORF">I6N95_06315</name>
</gene>
<dbReference type="GO" id="GO:0016747">
    <property type="term" value="F:acyltransferase activity, transferring groups other than amino-acyl groups"/>
    <property type="evidence" value="ECO:0007669"/>
    <property type="project" value="InterPro"/>
</dbReference>
<accession>A0A940P406</accession>
<protein>
    <submittedName>
        <fullName evidence="2">GNAT family N-acetyltransferase</fullName>
    </submittedName>
</protein>
<comment type="caution">
    <text evidence="2">The sequence shown here is derived from an EMBL/GenBank/DDBJ whole genome shotgun (WGS) entry which is preliminary data.</text>
</comment>
<reference evidence="2" key="1">
    <citation type="submission" date="2020-12" db="EMBL/GenBank/DDBJ databases">
        <title>Vagococcus allomyrinae sp. nov. and Enterococcus lavae sp. nov., isolated from the larvae of Allomyrina dichotoma.</title>
        <authorList>
            <person name="Lee S.D."/>
        </authorList>
    </citation>
    <scope>NUCLEOTIDE SEQUENCE</scope>
    <source>
        <strain evidence="2">BWB3-3</strain>
    </source>
</reference>
<dbReference type="EMBL" id="JAEEGA010000003">
    <property type="protein sequence ID" value="MBP1040610.1"/>
    <property type="molecule type" value="Genomic_DNA"/>
</dbReference>
<sequence>MTMTFKKMVNPDEIAEFWRRKQKYHDRDIFPSLSEEDIRYFNSKKYYDIIMDLHQTPKNGSVGLQFVFFYQDLTYLGFTMYKIYPQEDGKAFILDYCIEPSYRNQGLGSQVFQELERLLTSEGALFVELNSGEPSEPDGRFWVKQGFIPKERDEDGVMLYLKSS</sequence>
<dbReference type="Gene3D" id="3.40.630.30">
    <property type="match status" value="1"/>
</dbReference>
<dbReference type="CDD" id="cd04301">
    <property type="entry name" value="NAT_SF"/>
    <property type="match status" value="1"/>
</dbReference>
<organism evidence="2 3">
    <name type="scientific">Vagococcus allomyrinae</name>
    <dbReference type="NCBI Taxonomy" id="2794353"/>
    <lineage>
        <taxon>Bacteria</taxon>
        <taxon>Bacillati</taxon>
        <taxon>Bacillota</taxon>
        <taxon>Bacilli</taxon>
        <taxon>Lactobacillales</taxon>
        <taxon>Enterococcaceae</taxon>
        <taxon>Vagococcus</taxon>
    </lineage>
</organism>
<dbReference type="SUPFAM" id="SSF55729">
    <property type="entry name" value="Acyl-CoA N-acyltransferases (Nat)"/>
    <property type="match status" value="1"/>
</dbReference>
<dbReference type="InterPro" id="IPR000182">
    <property type="entry name" value="GNAT_dom"/>
</dbReference>
<evidence type="ECO:0000259" key="1">
    <source>
        <dbReference type="PROSITE" id="PS51186"/>
    </source>
</evidence>
<feature type="domain" description="N-acetyltransferase" evidence="1">
    <location>
        <begin position="15"/>
        <end position="164"/>
    </location>
</feature>